<proteinExistence type="predicted"/>
<dbReference type="Proteomes" id="UP001143856">
    <property type="component" value="Unassembled WGS sequence"/>
</dbReference>
<name>A0ACC1P1J9_9PEZI</name>
<accession>A0ACC1P1J9</accession>
<comment type="caution">
    <text evidence="1">The sequence shown here is derived from an EMBL/GenBank/DDBJ whole genome shotgun (WGS) entry which is preliminary data.</text>
</comment>
<gene>
    <name evidence="1" type="ORF">NUW58_g5963</name>
</gene>
<protein>
    <submittedName>
        <fullName evidence="1">Uncharacterized protein</fullName>
    </submittedName>
</protein>
<dbReference type="EMBL" id="JAPDGR010001259">
    <property type="protein sequence ID" value="KAJ2984617.1"/>
    <property type="molecule type" value="Genomic_DNA"/>
</dbReference>
<organism evidence="1 2">
    <name type="scientific">Xylaria curta</name>
    <dbReference type="NCBI Taxonomy" id="42375"/>
    <lineage>
        <taxon>Eukaryota</taxon>
        <taxon>Fungi</taxon>
        <taxon>Dikarya</taxon>
        <taxon>Ascomycota</taxon>
        <taxon>Pezizomycotina</taxon>
        <taxon>Sordariomycetes</taxon>
        <taxon>Xylariomycetidae</taxon>
        <taxon>Xylariales</taxon>
        <taxon>Xylariaceae</taxon>
        <taxon>Xylaria</taxon>
    </lineage>
</organism>
<keyword evidence="2" id="KW-1185">Reference proteome</keyword>
<sequence length="143" mass="15363">MITGLVAPQPDDSVLKPDARWSALFGGQHGSDDHVASPGEGGNTNTDVQALLLMMRTESAERSAKLQAVIDVVNGCFMRVLRLSEPMDAGRPISVYGTDSLAAVEVRNWIKTELGALVTTLDIMNATSLMSFCDKILTKLLSQ</sequence>
<evidence type="ECO:0000313" key="2">
    <source>
        <dbReference type="Proteomes" id="UP001143856"/>
    </source>
</evidence>
<evidence type="ECO:0000313" key="1">
    <source>
        <dbReference type="EMBL" id="KAJ2984617.1"/>
    </source>
</evidence>
<reference evidence="1" key="1">
    <citation type="submission" date="2022-10" db="EMBL/GenBank/DDBJ databases">
        <title>Genome Sequence of Xylaria curta.</title>
        <authorList>
            <person name="Buettner E."/>
        </authorList>
    </citation>
    <scope>NUCLEOTIDE SEQUENCE</scope>
    <source>
        <strain evidence="1">Babe10</strain>
    </source>
</reference>